<keyword evidence="1" id="KW-1133">Transmembrane helix</keyword>
<reference evidence="2 3" key="2">
    <citation type="submission" date="2018-11" db="EMBL/GenBank/DDBJ databases">
        <authorList>
            <consortium name="Pathogen Informatics"/>
        </authorList>
    </citation>
    <scope>NUCLEOTIDE SEQUENCE [LARGE SCALE GENOMIC DNA]</scope>
    <source>
        <strain evidence="2 3">NST_G2</strain>
    </source>
</reference>
<feature type="transmembrane region" description="Helical" evidence="1">
    <location>
        <begin position="211"/>
        <end position="230"/>
    </location>
</feature>
<accession>A0A183SJW7</accession>
<dbReference type="AlphaFoldDB" id="A0A183SJW7"/>
<feature type="transmembrane region" description="Helical" evidence="1">
    <location>
        <begin position="289"/>
        <end position="311"/>
    </location>
</feature>
<evidence type="ECO:0000313" key="4">
    <source>
        <dbReference type="WBParaSite" id="SSLN_0000466701-mRNA-1"/>
    </source>
</evidence>
<proteinExistence type="predicted"/>
<evidence type="ECO:0000313" key="2">
    <source>
        <dbReference type="EMBL" id="VDL90900.1"/>
    </source>
</evidence>
<dbReference type="WBParaSite" id="SSLN_0000466701-mRNA-1">
    <property type="protein sequence ID" value="SSLN_0000466701-mRNA-1"/>
    <property type="gene ID" value="SSLN_0000466701"/>
</dbReference>
<dbReference type="EMBL" id="UYSU01032896">
    <property type="protein sequence ID" value="VDL90900.1"/>
    <property type="molecule type" value="Genomic_DNA"/>
</dbReference>
<reference evidence="4" key="1">
    <citation type="submission" date="2016-06" db="UniProtKB">
        <authorList>
            <consortium name="WormBaseParasite"/>
        </authorList>
    </citation>
    <scope>IDENTIFICATION</scope>
</reference>
<gene>
    <name evidence="2" type="ORF">SSLN_LOCUS4515</name>
</gene>
<organism evidence="4">
    <name type="scientific">Schistocephalus solidus</name>
    <name type="common">Tapeworm</name>
    <dbReference type="NCBI Taxonomy" id="70667"/>
    <lineage>
        <taxon>Eukaryota</taxon>
        <taxon>Metazoa</taxon>
        <taxon>Spiralia</taxon>
        <taxon>Lophotrochozoa</taxon>
        <taxon>Platyhelminthes</taxon>
        <taxon>Cestoda</taxon>
        <taxon>Eucestoda</taxon>
        <taxon>Diphyllobothriidea</taxon>
        <taxon>Diphyllobothriidae</taxon>
        <taxon>Schistocephalus</taxon>
    </lineage>
</organism>
<keyword evidence="3" id="KW-1185">Reference proteome</keyword>
<keyword evidence="1" id="KW-0812">Transmembrane</keyword>
<name>A0A183SJW7_SCHSO</name>
<evidence type="ECO:0000313" key="3">
    <source>
        <dbReference type="Proteomes" id="UP000275846"/>
    </source>
</evidence>
<dbReference type="OrthoDB" id="6284960at2759"/>
<dbReference type="Proteomes" id="UP000275846">
    <property type="component" value="Unassembled WGS sequence"/>
</dbReference>
<sequence>MCTKLHFINGEALQDVENKKELEFPTTTNFKASFTCSKLAKCARAVLHIIRQIRGNLLQTFRIVKELDICLQFSEFFEFAVTSNLRGQWVHPFNLRIQQARLDVLRNGKMARKAITIRMDLARSAFLAFKHNTFYCFYNSISSGLPRRLSLLLGQYPSIQIRKPADGLEKTVKEDQKAVSESSTVVQWCFVGLGLAHFSIAFWTRTWVMQLTLLVGFLCLLVYLASRVHLLEKLSYLWEVVYSLPGKSQTSPPGNLKDILVPPVLKAAWQQALRYERRLYDFADGYLDYLVSFTLIGLMVLVAVLLTYFLLLQVVNALVAVSNWYPTLTVALLPSGHTPGYRHDWRAKPVEFLRNPRSNRPEWRTALVARELVSYKVDLSALSETRFSEQGQLEEVDAGYTFL</sequence>
<keyword evidence="1" id="KW-0472">Membrane</keyword>
<evidence type="ECO:0000256" key="1">
    <source>
        <dbReference type="SAM" id="Phobius"/>
    </source>
</evidence>
<protein>
    <submittedName>
        <fullName evidence="4">Autophagy-related protein 9</fullName>
    </submittedName>
</protein>